<dbReference type="Proteomes" id="UP000300879">
    <property type="component" value="Chromosome"/>
</dbReference>
<dbReference type="RefSeq" id="WP_138225780.1">
    <property type="nucleotide sequence ID" value="NZ_CP040396.1"/>
</dbReference>
<proteinExistence type="inferred from homology"/>
<dbReference type="Pfam" id="PF00128">
    <property type="entry name" value="Alpha-amylase"/>
    <property type="match status" value="1"/>
</dbReference>
<dbReference type="InterPro" id="IPR004185">
    <property type="entry name" value="Glyco_hydro_13_lg-like_dom"/>
</dbReference>
<dbReference type="InterPro" id="IPR017853">
    <property type="entry name" value="GH"/>
</dbReference>
<dbReference type="Gene3D" id="2.60.40.1180">
    <property type="entry name" value="Golgi alpha-mannosidase II"/>
    <property type="match status" value="1"/>
</dbReference>
<reference evidence="5 6" key="1">
    <citation type="submission" date="2019-05" db="EMBL/GenBank/DDBJ databases">
        <authorList>
            <person name="Chen C."/>
        </authorList>
    </citation>
    <scope>NUCLEOTIDE SEQUENCE [LARGE SCALE GENOMIC DNA]</scope>
    <source>
        <strain evidence="5 6">HB172198</strain>
    </source>
</reference>
<organism evidence="5 6">
    <name type="scientific">Paenibacillus algicola</name>
    <dbReference type="NCBI Taxonomy" id="2565926"/>
    <lineage>
        <taxon>Bacteria</taxon>
        <taxon>Bacillati</taxon>
        <taxon>Bacillota</taxon>
        <taxon>Bacilli</taxon>
        <taxon>Bacillales</taxon>
        <taxon>Paenibacillaceae</taxon>
        <taxon>Paenibacillus</taxon>
    </lineage>
</organism>
<dbReference type="SUPFAM" id="SSF51011">
    <property type="entry name" value="Glycosyl hydrolase domain"/>
    <property type="match status" value="1"/>
</dbReference>
<dbReference type="SMART" id="SM00642">
    <property type="entry name" value="Aamy"/>
    <property type="match status" value="1"/>
</dbReference>
<protein>
    <submittedName>
        <fullName evidence="5">Alpha amylase catalytic region</fullName>
    </submittedName>
</protein>
<dbReference type="KEGG" id="palo:E6C60_2090"/>
<dbReference type="Pfam" id="PF16657">
    <property type="entry name" value="Malt_amylase_C"/>
    <property type="match status" value="1"/>
</dbReference>
<gene>
    <name evidence="5" type="ORF">E6C60_2090</name>
</gene>
<dbReference type="SUPFAM" id="SSF51445">
    <property type="entry name" value="(Trans)glycosidases"/>
    <property type="match status" value="1"/>
</dbReference>
<dbReference type="InterPro" id="IPR006047">
    <property type="entry name" value="GH13_cat_dom"/>
</dbReference>
<dbReference type="GO" id="GO:0005975">
    <property type="term" value="P:carbohydrate metabolic process"/>
    <property type="evidence" value="ECO:0007669"/>
    <property type="project" value="InterPro"/>
</dbReference>
<evidence type="ECO:0000256" key="3">
    <source>
        <dbReference type="ARBA" id="ARBA00023295"/>
    </source>
</evidence>
<accession>A0A4P8XKA4</accession>
<dbReference type="PANTHER" id="PTHR10357">
    <property type="entry name" value="ALPHA-AMYLASE FAMILY MEMBER"/>
    <property type="match status" value="1"/>
</dbReference>
<comment type="similarity">
    <text evidence="1">Belongs to the glycosyl hydrolase 13 family.</text>
</comment>
<keyword evidence="6" id="KW-1185">Reference proteome</keyword>
<evidence type="ECO:0000313" key="6">
    <source>
        <dbReference type="Proteomes" id="UP000300879"/>
    </source>
</evidence>
<dbReference type="Pfam" id="PF02903">
    <property type="entry name" value="Alpha-amylase_N"/>
    <property type="match status" value="1"/>
</dbReference>
<dbReference type="AlphaFoldDB" id="A0A4P8XKA4"/>
<keyword evidence="2" id="KW-0378">Hydrolase</keyword>
<keyword evidence="3" id="KW-0326">Glycosidase</keyword>
<dbReference type="Gene3D" id="2.60.40.10">
    <property type="entry name" value="Immunoglobulins"/>
    <property type="match status" value="1"/>
</dbReference>
<dbReference type="InterPro" id="IPR032091">
    <property type="entry name" value="Malt_amylase-like_C"/>
</dbReference>
<dbReference type="Gene3D" id="3.90.400.10">
    <property type="entry name" value="Oligo-1,6-glucosidase, Domain 2"/>
    <property type="match status" value="1"/>
</dbReference>
<evidence type="ECO:0000256" key="1">
    <source>
        <dbReference type="ARBA" id="ARBA00008061"/>
    </source>
</evidence>
<feature type="domain" description="Glycosyl hydrolase family 13 catalytic" evidence="4">
    <location>
        <begin position="135"/>
        <end position="492"/>
    </location>
</feature>
<dbReference type="CDD" id="cd11338">
    <property type="entry name" value="AmyAc_CMD"/>
    <property type="match status" value="1"/>
</dbReference>
<dbReference type="InterPro" id="IPR045857">
    <property type="entry name" value="O16G_dom_2"/>
</dbReference>
<evidence type="ECO:0000259" key="4">
    <source>
        <dbReference type="SMART" id="SM00642"/>
    </source>
</evidence>
<dbReference type="PANTHER" id="PTHR10357:SF210">
    <property type="entry name" value="MALTODEXTRIN GLUCOSIDASE"/>
    <property type="match status" value="1"/>
</dbReference>
<dbReference type="CDD" id="cd02857">
    <property type="entry name" value="E_set_CDase_PDE_N"/>
    <property type="match status" value="1"/>
</dbReference>
<evidence type="ECO:0000313" key="5">
    <source>
        <dbReference type="EMBL" id="QCT02805.1"/>
    </source>
</evidence>
<evidence type="ECO:0000256" key="2">
    <source>
        <dbReference type="ARBA" id="ARBA00022801"/>
    </source>
</evidence>
<dbReference type="GO" id="GO:0004553">
    <property type="term" value="F:hydrolase activity, hydrolyzing O-glycosyl compounds"/>
    <property type="evidence" value="ECO:0007669"/>
    <property type="project" value="InterPro"/>
</dbReference>
<sequence>MLLEAIYHVPRDKWAYAYDTSTIHLRVRTQKDDVDSVMALTGDKYDWDRTYFEITMEKAASDGMFDYWECAVNPMYKRLSYGFRFHKGDETVYLIDNGFCSDYPYPPGGYFEFPYIHEIDVFKVPAWAKEAVFYQIMPERFANGDPSNDPEGTEPWGGQPQLDNFFGGDLQGVMDHLDDLLDLGINAIYFTPLFLSPSNHKYDIVDYKQVDPHLGSNELLKELVEACHERGIRVMLDAVFNHCSDQFGPFKDVMENGENSRYADWFHVNEFPCTVHEGIPTYDTFGFFANMPKFNTANPEVKQYLLDVAEYWIKEIKLDGWRLDVANEIDHEFWRDFRKVVKGANPEAYIVGEVWSDSLNWLMGDEFDSVMNYPFADKVLSFFNGELDGRTFADNMASLIMRYPQQTNEVVFNMLCSHDTPRLLTRVGHDIRKMKLTVVFLFTYMGTPCIFYGDEIGLTGGDDPDCRKCMEWDPDKQQRELYDFYQLMIGLRRKHKALREGRFRFLKADPHDPCVVYERVDDKVHFIIWMNNTDQPCTLSHPLVKNDWYDSFTNEKVDTEGGIMKISLDPYGFRILCRNLHEQTS</sequence>
<name>A0A4P8XKA4_9BACL</name>
<dbReference type="Gene3D" id="3.20.20.80">
    <property type="entry name" value="Glycosidases"/>
    <property type="match status" value="1"/>
</dbReference>
<dbReference type="EMBL" id="CP040396">
    <property type="protein sequence ID" value="QCT02805.1"/>
    <property type="molecule type" value="Genomic_DNA"/>
</dbReference>
<dbReference type="InterPro" id="IPR013780">
    <property type="entry name" value="Glyco_hydro_b"/>
</dbReference>
<dbReference type="InterPro" id="IPR013783">
    <property type="entry name" value="Ig-like_fold"/>
</dbReference>
<dbReference type="OrthoDB" id="9805159at2"/>